<accession>A0ABU9ZGR3</accession>
<dbReference type="Proteomes" id="UP001404845">
    <property type="component" value="Unassembled WGS sequence"/>
</dbReference>
<evidence type="ECO:0000313" key="3">
    <source>
        <dbReference type="Proteomes" id="UP001404845"/>
    </source>
</evidence>
<evidence type="ECO:0008006" key="4">
    <source>
        <dbReference type="Google" id="ProtNLM"/>
    </source>
</evidence>
<reference evidence="2 3" key="1">
    <citation type="journal article" date="2023" name="PLoS ONE">
        <title>Complete genome assembly of Hawai'i environmental nontuberculous mycobacteria reveals unexpected co-isolation with methylobacteria.</title>
        <authorList>
            <person name="Hendrix J."/>
            <person name="Epperson L.E."/>
            <person name="Tong E.I."/>
            <person name="Chan Y.L."/>
            <person name="Hasan N.A."/>
            <person name="Dawrs S.N."/>
            <person name="Norton G.J."/>
            <person name="Virdi R."/>
            <person name="Crooks J.L."/>
            <person name="Chan E.D."/>
            <person name="Honda J.R."/>
            <person name="Strong M."/>
        </authorList>
    </citation>
    <scope>NUCLEOTIDE SEQUENCE [LARGE SCALE GENOMIC DNA]</scope>
    <source>
        <strain evidence="2 3">NJH_HI01</strain>
    </source>
</reference>
<feature type="signal peptide" evidence="1">
    <location>
        <begin position="1"/>
        <end position="23"/>
    </location>
</feature>
<name>A0ABU9ZGR3_9HYPH</name>
<organism evidence="2 3">
    <name type="scientific">Methylorubrum rhodesianum</name>
    <dbReference type="NCBI Taxonomy" id="29427"/>
    <lineage>
        <taxon>Bacteria</taxon>
        <taxon>Pseudomonadati</taxon>
        <taxon>Pseudomonadota</taxon>
        <taxon>Alphaproteobacteria</taxon>
        <taxon>Hyphomicrobiales</taxon>
        <taxon>Methylobacteriaceae</taxon>
        <taxon>Methylorubrum</taxon>
    </lineage>
</organism>
<dbReference type="RefSeq" id="WP_183666944.1">
    <property type="nucleotide sequence ID" value="NZ_JACHOS010000003.1"/>
</dbReference>
<feature type="chain" id="PRO_5046042276" description="YD repeat protein" evidence="1">
    <location>
        <begin position="24"/>
        <end position="204"/>
    </location>
</feature>
<sequence>MAVPLLRPSLFSSLALVAVPVFASVFALAVPARAGGACVSAECYRRVVTPPVYDTVSERVLVQPPRTVYRTTPPVYDTVSEQVLVAPGGRRWETRYDANGQLVGCWITTPPRYAVQTRRVLVRPPEAIPETLPPVYTTTQRRVLVQPARAAWVPAGAGLDYGPGPSYAAAGVGSIPDAFGLAGASSADISVGLGFSRGSIYDGY</sequence>
<protein>
    <recommendedName>
        <fullName evidence="4">YD repeat protein</fullName>
    </recommendedName>
</protein>
<evidence type="ECO:0000313" key="2">
    <source>
        <dbReference type="EMBL" id="MEN3230583.1"/>
    </source>
</evidence>
<proteinExistence type="predicted"/>
<comment type="caution">
    <text evidence="2">The sequence shown here is derived from an EMBL/GenBank/DDBJ whole genome shotgun (WGS) entry which is preliminary data.</text>
</comment>
<dbReference type="EMBL" id="JAQYXL010000001">
    <property type="protein sequence ID" value="MEN3230583.1"/>
    <property type="molecule type" value="Genomic_DNA"/>
</dbReference>
<keyword evidence="3" id="KW-1185">Reference proteome</keyword>
<evidence type="ECO:0000256" key="1">
    <source>
        <dbReference type="SAM" id="SignalP"/>
    </source>
</evidence>
<gene>
    <name evidence="2" type="ORF">PUR21_23660</name>
</gene>
<keyword evidence="1" id="KW-0732">Signal</keyword>